<evidence type="ECO:0000256" key="6">
    <source>
        <dbReference type="ARBA" id="ARBA00023306"/>
    </source>
</evidence>
<dbReference type="GO" id="GO:0005814">
    <property type="term" value="C:centriole"/>
    <property type="evidence" value="ECO:0007669"/>
    <property type="project" value="TreeGrafter"/>
</dbReference>
<dbReference type="Ensembl" id="ENSGMOT00000019609.2">
    <property type="protein sequence ID" value="ENSGMOP00000019147.2"/>
    <property type="gene ID" value="ENSGMOG00000017738.2"/>
</dbReference>
<feature type="compositionally biased region" description="Basic and acidic residues" evidence="8">
    <location>
        <begin position="184"/>
        <end position="194"/>
    </location>
</feature>
<dbReference type="GeneTree" id="ENSGT00390000006932"/>
<dbReference type="GO" id="GO:0005813">
    <property type="term" value="C:centrosome"/>
    <property type="evidence" value="ECO:0007669"/>
    <property type="project" value="UniProtKB-SubCell"/>
</dbReference>
<organism evidence="11 12">
    <name type="scientific">Gadus morhua</name>
    <name type="common">Atlantic cod</name>
    <dbReference type="NCBI Taxonomy" id="8049"/>
    <lineage>
        <taxon>Eukaryota</taxon>
        <taxon>Metazoa</taxon>
        <taxon>Chordata</taxon>
        <taxon>Craniata</taxon>
        <taxon>Vertebrata</taxon>
        <taxon>Euteleostomi</taxon>
        <taxon>Actinopterygii</taxon>
        <taxon>Neopterygii</taxon>
        <taxon>Teleostei</taxon>
        <taxon>Neoteleostei</taxon>
        <taxon>Acanthomorphata</taxon>
        <taxon>Zeiogadaria</taxon>
        <taxon>Gadariae</taxon>
        <taxon>Gadiformes</taxon>
        <taxon>Gadoidei</taxon>
        <taxon>Gadidae</taxon>
        <taxon>Gadus</taxon>
    </lineage>
</organism>
<evidence type="ECO:0000256" key="5">
    <source>
        <dbReference type="ARBA" id="ARBA00023212"/>
    </source>
</evidence>
<keyword evidence="12" id="KW-1185">Reference proteome</keyword>
<evidence type="ECO:0000259" key="9">
    <source>
        <dbReference type="Pfam" id="PF16531"/>
    </source>
</evidence>
<dbReference type="Pfam" id="PF18594">
    <property type="entry name" value="Sas6_CC"/>
    <property type="match status" value="1"/>
</dbReference>
<name>A0A8C4ZQH3_GADMO</name>
<proteinExistence type="predicted"/>
<dbReference type="Gene3D" id="2.170.210.20">
    <property type="entry name" value="Spindle assembly abnormal protein 6, N-terminal domain"/>
    <property type="match status" value="1"/>
</dbReference>
<reference evidence="11" key="2">
    <citation type="submission" date="2025-09" db="UniProtKB">
        <authorList>
            <consortium name="Ensembl"/>
        </authorList>
    </citation>
    <scope>IDENTIFICATION</scope>
</reference>
<sequence>MPHVHRKTLMRVRTWLYDLVVRLTDDVDPYFLYSLSISEEDYQSLKVQQGLLIDFASFPQKFIDLLHLCLAEQEKESPRFLLHLACQSSLHDSAAHFSVVETNAFKHLNHLSLKLLQGSDKEVKDYLATCLSSLKVIHLMTSLDCFDLSRQLAYAQQTLAEKTKELDKLRSEWTSQTTSLSSRHSQDLMSEREKALEIQGRLQQQTEQIRQELEGSHQRSSQQLQSRLAELEASTRELTERRYKNESALRDLMIKLASAEEESQRAKQQVTSLRRENGTLDTELHDKERSLGQLQTRLAVLEQEVKDKEQLMGRTREVLEATQQQKETMEGNVESKDHQIKKLESTVRSLSEEQKKANGIIKKLQADGRMLAEKIKVKNSVTVSQEKVVQDTAEKLHTARRLLQDAKQQLTHKDEQVSKLKEQLETTIEKLNESKEVLKTNENGKKLRVTMFF</sequence>
<dbReference type="PANTHER" id="PTHR44281">
    <property type="entry name" value="SPINDLE ASSEMBLY ABNORMAL PROTEIN 6 HOMOLOG"/>
    <property type="match status" value="1"/>
</dbReference>
<dbReference type="Proteomes" id="UP000694546">
    <property type="component" value="Chromosome 12"/>
</dbReference>
<dbReference type="GO" id="GO:0007283">
    <property type="term" value="P:spermatogenesis"/>
    <property type="evidence" value="ECO:0007669"/>
    <property type="project" value="TreeGrafter"/>
</dbReference>
<dbReference type="Pfam" id="PF16531">
    <property type="entry name" value="SAS-6_N"/>
    <property type="match status" value="1"/>
</dbReference>
<dbReference type="InterPro" id="IPR041513">
    <property type="entry name" value="SAS6_CC"/>
</dbReference>
<dbReference type="AlphaFoldDB" id="A0A8C4ZQH3"/>
<evidence type="ECO:0000256" key="2">
    <source>
        <dbReference type="ARBA" id="ARBA00020407"/>
    </source>
</evidence>
<keyword evidence="5" id="KW-0206">Cytoskeleton</keyword>
<keyword evidence="3" id="KW-0963">Cytoplasm</keyword>
<dbReference type="InterPro" id="IPR038558">
    <property type="entry name" value="SAS-6_N_sf"/>
</dbReference>
<dbReference type="GO" id="GO:0007099">
    <property type="term" value="P:centriole replication"/>
    <property type="evidence" value="ECO:0007669"/>
    <property type="project" value="TreeGrafter"/>
</dbReference>
<feature type="region of interest" description="Disordered" evidence="8">
    <location>
        <begin position="171"/>
        <end position="194"/>
    </location>
</feature>
<gene>
    <name evidence="11" type="primary">sass6</name>
</gene>
<comment type="subcellular location">
    <subcellularLocation>
        <location evidence="1">Cytoplasm</location>
        <location evidence="1">Cytoskeleton</location>
        <location evidence="1">Microtubule organizing center</location>
        <location evidence="1">Centrosome</location>
    </subcellularLocation>
</comment>
<dbReference type="InterPro" id="IPR032396">
    <property type="entry name" value="SAS-6_N"/>
</dbReference>
<evidence type="ECO:0000256" key="8">
    <source>
        <dbReference type="SAM" id="MobiDB-lite"/>
    </source>
</evidence>
<evidence type="ECO:0000256" key="7">
    <source>
        <dbReference type="SAM" id="Coils"/>
    </source>
</evidence>
<feature type="domain" description="SAS-6 coiled-coil" evidence="10">
    <location>
        <begin position="120"/>
        <end position="135"/>
    </location>
</feature>
<reference evidence="11" key="1">
    <citation type="submission" date="2025-08" db="UniProtKB">
        <authorList>
            <consortium name="Ensembl"/>
        </authorList>
    </citation>
    <scope>IDENTIFICATION</scope>
</reference>
<evidence type="ECO:0000259" key="10">
    <source>
        <dbReference type="Pfam" id="PF18594"/>
    </source>
</evidence>
<protein>
    <recommendedName>
        <fullName evidence="2">Spindle assembly abnormal protein 6 homolog</fullName>
    </recommendedName>
</protein>
<keyword evidence="4 7" id="KW-0175">Coiled coil</keyword>
<keyword evidence="6" id="KW-0131">Cell cycle</keyword>
<feature type="coiled-coil region" evidence="7">
    <location>
        <begin position="221"/>
        <end position="441"/>
    </location>
</feature>
<dbReference type="PANTHER" id="PTHR44281:SF4">
    <property type="entry name" value="SPINDLE ASSEMBLY ABNORMAL PROTEIN 6 HOMOLOG"/>
    <property type="match status" value="1"/>
</dbReference>
<accession>A0A8C4ZQH3</accession>
<feature type="compositionally biased region" description="Polar residues" evidence="8">
    <location>
        <begin position="172"/>
        <end position="183"/>
    </location>
</feature>
<evidence type="ECO:0000313" key="11">
    <source>
        <dbReference type="Ensembl" id="ENSGMOP00000019147.2"/>
    </source>
</evidence>
<dbReference type="CDD" id="cd10142">
    <property type="entry name" value="HD_SAS6_N"/>
    <property type="match status" value="1"/>
</dbReference>
<evidence type="ECO:0000313" key="12">
    <source>
        <dbReference type="Proteomes" id="UP000694546"/>
    </source>
</evidence>
<feature type="domain" description="Spindle assembly abnormal protein 6 N-terminal" evidence="9">
    <location>
        <begin position="18"/>
        <end position="115"/>
    </location>
</feature>
<evidence type="ECO:0000256" key="4">
    <source>
        <dbReference type="ARBA" id="ARBA00023054"/>
    </source>
</evidence>
<evidence type="ECO:0000256" key="3">
    <source>
        <dbReference type="ARBA" id="ARBA00022490"/>
    </source>
</evidence>
<evidence type="ECO:0000256" key="1">
    <source>
        <dbReference type="ARBA" id="ARBA00004300"/>
    </source>
</evidence>